<dbReference type="InterPro" id="IPR036390">
    <property type="entry name" value="WH_DNA-bd_sf"/>
</dbReference>
<dbReference type="PANTHER" id="PTHR33169">
    <property type="entry name" value="PADR-FAMILY TRANSCRIPTIONAL REGULATOR"/>
    <property type="match status" value="1"/>
</dbReference>
<organism evidence="2 3">
    <name type="scientific">Syntrophaceticus schinkii</name>
    <dbReference type="NCBI Taxonomy" id="499207"/>
    <lineage>
        <taxon>Bacteria</taxon>
        <taxon>Bacillati</taxon>
        <taxon>Bacillota</taxon>
        <taxon>Clostridia</taxon>
        <taxon>Thermoanaerobacterales</taxon>
        <taxon>Thermoanaerobacterales Family III. Incertae Sedis</taxon>
        <taxon>Syntrophaceticus</taxon>
    </lineage>
</organism>
<dbReference type="SUPFAM" id="SSF46785">
    <property type="entry name" value="Winged helix' DNA-binding domain"/>
    <property type="match status" value="1"/>
</dbReference>
<dbReference type="InterPro" id="IPR005149">
    <property type="entry name" value="Tscrpt_reg_PadR_N"/>
</dbReference>
<dbReference type="Pfam" id="PF03551">
    <property type="entry name" value="PadR"/>
    <property type="match status" value="1"/>
</dbReference>
<reference evidence="3" key="1">
    <citation type="submission" date="2015-01" db="EMBL/GenBank/DDBJ databases">
        <authorList>
            <person name="Manzoor Shahid"/>
            <person name="Zubair Saima"/>
        </authorList>
    </citation>
    <scope>NUCLEOTIDE SEQUENCE [LARGE SCALE GENOMIC DNA]</scope>
    <source>
        <strain evidence="3">Sp3</strain>
    </source>
</reference>
<evidence type="ECO:0000313" key="2">
    <source>
        <dbReference type="EMBL" id="CEO88842.1"/>
    </source>
</evidence>
<dbReference type="PANTHER" id="PTHR33169:SF14">
    <property type="entry name" value="TRANSCRIPTIONAL REGULATOR RV3488"/>
    <property type="match status" value="1"/>
</dbReference>
<evidence type="ECO:0000313" key="3">
    <source>
        <dbReference type="Proteomes" id="UP000046155"/>
    </source>
</evidence>
<keyword evidence="3" id="KW-1185">Reference proteome</keyword>
<name>A0A0B7MMC1_9FIRM</name>
<dbReference type="RefSeq" id="WP_052835440.1">
    <property type="nucleotide sequence ID" value="NZ_CDRZ01000201.1"/>
</dbReference>
<gene>
    <name evidence="2" type="ORF">SSCH_280006</name>
</gene>
<evidence type="ECO:0000259" key="1">
    <source>
        <dbReference type="Pfam" id="PF03551"/>
    </source>
</evidence>
<feature type="domain" description="Transcription regulator PadR N-terminal" evidence="1">
    <location>
        <begin position="30"/>
        <end position="102"/>
    </location>
</feature>
<dbReference type="EMBL" id="CDRZ01000201">
    <property type="protein sequence ID" value="CEO88842.1"/>
    <property type="molecule type" value="Genomic_DNA"/>
</dbReference>
<dbReference type="AlphaFoldDB" id="A0A0B7MMC1"/>
<dbReference type="Gene3D" id="1.10.10.10">
    <property type="entry name" value="Winged helix-like DNA-binding domain superfamily/Winged helix DNA-binding domain"/>
    <property type="match status" value="1"/>
</dbReference>
<dbReference type="OrthoDB" id="9808017at2"/>
<dbReference type="InterPro" id="IPR052509">
    <property type="entry name" value="Metal_resp_DNA-bind_regulator"/>
</dbReference>
<accession>A0A0B7MMC1</accession>
<dbReference type="InterPro" id="IPR036388">
    <property type="entry name" value="WH-like_DNA-bd_sf"/>
</dbReference>
<proteinExistence type="predicted"/>
<protein>
    <submittedName>
        <fullName evidence="2">Transcriptional regulator, PadR-like family</fullName>
    </submittedName>
</protein>
<dbReference type="Proteomes" id="UP000046155">
    <property type="component" value="Unassembled WGS sequence"/>
</dbReference>
<sequence length="131" mass="15227">MCDHHSEDKKMSGCRCGGGLPVEKFMQPCLLLLLKQRSAHGYDLIQLLPEFGFSDRLDPGSVYRNLRRLEEDGLVTSQWDVGEGGPARRLYSLTDEGEEMLHAWAVHIRQQRKRMDDFLDRFQLLFDNKEM</sequence>